<dbReference type="Proteomes" id="UP000021816">
    <property type="component" value="Unassembled WGS sequence"/>
</dbReference>
<protein>
    <submittedName>
        <fullName evidence="2">Pyridoxamine 5'-phosphate oxidase, FMN-binding family</fullName>
    </submittedName>
</protein>
<evidence type="ECO:0000313" key="2">
    <source>
        <dbReference type="EMBL" id="EXI81767.1"/>
    </source>
</evidence>
<accession>A0A011PXM6</accession>
<dbReference type="Pfam" id="PF01243">
    <property type="entry name" value="PNPOx_N"/>
    <property type="match status" value="1"/>
</dbReference>
<comment type="caution">
    <text evidence="2">The sequence shown here is derived from an EMBL/GenBank/DDBJ whole genome shotgun (WGS) entry which is preliminary data.</text>
</comment>
<dbReference type="PANTHER" id="PTHR42815">
    <property type="entry name" value="FAD-BINDING, PUTATIVE (AFU_ORTHOLOGUE AFUA_6G07600)-RELATED"/>
    <property type="match status" value="1"/>
</dbReference>
<reference evidence="2 3" key="1">
    <citation type="submission" date="2014-02" db="EMBL/GenBank/DDBJ databases">
        <title>Expanding our view of genomic diversity in Candidatus Accumulibacter clades.</title>
        <authorList>
            <person name="Skennerton C.T."/>
            <person name="Barr J.J."/>
            <person name="Slater F.R."/>
            <person name="Bond P.L."/>
            <person name="Tyson G.W."/>
        </authorList>
    </citation>
    <scope>NUCLEOTIDE SEQUENCE [LARGE SCALE GENOMIC DNA]</scope>
    <source>
        <strain evidence="3">BA-92</strain>
    </source>
</reference>
<dbReference type="AlphaFoldDB" id="A0A011PXM6"/>
<dbReference type="SUPFAM" id="SSF50475">
    <property type="entry name" value="FMN-binding split barrel"/>
    <property type="match status" value="1"/>
</dbReference>
<dbReference type="EMBL" id="JEMX01000018">
    <property type="protein sequence ID" value="EXI81767.1"/>
    <property type="molecule type" value="Genomic_DNA"/>
</dbReference>
<organism evidence="2 3">
    <name type="scientific">Candidatus Accumulibacter appositus</name>
    <dbReference type="NCBI Taxonomy" id="1454003"/>
    <lineage>
        <taxon>Bacteria</taxon>
        <taxon>Pseudomonadati</taxon>
        <taxon>Pseudomonadota</taxon>
        <taxon>Betaproteobacteria</taxon>
        <taxon>Candidatus Accumulibacter</taxon>
    </lineage>
</organism>
<dbReference type="InterPro" id="IPR011576">
    <property type="entry name" value="Pyridox_Oxase_N"/>
</dbReference>
<dbReference type="Gene3D" id="2.30.110.10">
    <property type="entry name" value="Electron Transport, Fmn-binding Protein, Chain A"/>
    <property type="match status" value="1"/>
</dbReference>
<dbReference type="PANTHER" id="PTHR42815:SF2">
    <property type="entry name" value="FAD-BINDING, PUTATIVE (AFU_ORTHOLOGUE AFUA_6G07600)-RELATED"/>
    <property type="match status" value="1"/>
</dbReference>
<proteinExistence type="predicted"/>
<evidence type="ECO:0000313" key="3">
    <source>
        <dbReference type="Proteomes" id="UP000021816"/>
    </source>
</evidence>
<gene>
    <name evidence="2" type="ORF">AW10_00953</name>
</gene>
<dbReference type="InterPro" id="IPR012349">
    <property type="entry name" value="Split_barrel_FMN-bd"/>
</dbReference>
<feature type="domain" description="Pyridoxamine 5'-phosphate oxidase N-terminal" evidence="1">
    <location>
        <begin position="46"/>
        <end position="138"/>
    </location>
</feature>
<dbReference type="PATRIC" id="fig|1454003.3.peg.980"/>
<name>A0A011PXM6_9PROT</name>
<evidence type="ECO:0000259" key="1">
    <source>
        <dbReference type="Pfam" id="PF01243"/>
    </source>
</evidence>
<sequence length="206" mass="23171">MARAFSEIAFTPGVRAFQTRMGSRKNHARLDHVDYRGDTLGPSEVEFIAERDGFYQASVGENGWPYVQFRGGPAGFLRVLDQRTLGYADFRGNVQYISAGNIEADGRVALILMDYAQRRRLKIWGRARLVDEADDAPLIARLEDGNYRARIERAVLISVEAFDWNCPQHITPRFTETEIGQRTQVLHAEIARLQKELARGAGGSDA</sequence>